<dbReference type="InterPro" id="IPR006140">
    <property type="entry name" value="D-isomer_DH_NAD-bd"/>
</dbReference>
<dbReference type="Gramene" id="TRITD1Av1G141680.2">
    <property type="protein sequence ID" value="TRITD1Av1G141680.2"/>
    <property type="gene ID" value="TRITD1Av1G141680"/>
</dbReference>
<comment type="pathway">
    <text evidence="2 10">Amino-acid biosynthesis; L-serine biosynthesis; L-serine from 3-phospho-D-glycerate: step 1/3.</text>
</comment>
<dbReference type="PROSITE" id="PS00671">
    <property type="entry name" value="D_2_HYDROXYACID_DH_3"/>
    <property type="match status" value="1"/>
</dbReference>
<keyword evidence="5" id="KW-0934">Plastid</keyword>
<evidence type="ECO:0000256" key="8">
    <source>
        <dbReference type="ARBA" id="ARBA00023027"/>
    </source>
</evidence>
<dbReference type="SMART" id="SM00997">
    <property type="entry name" value="AdoHcyase_NAD"/>
    <property type="match status" value="1"/>
</dbReference>
<sequence length="583" mass="60926">MSSSRALLSSPHGVASRTFTRAAPAHLAAPSIPFSAPRAKPAVLVAEKLGEAGLDVLRQFADVECACGMSPAELLAKVAQFDALIVRSGTKVTREVLEAGRGRLRVVGRAGVGIDNVDLQAATEAGCLVVNAPTANTVAAAEHGIALLACMARNVSQADAALKAGKWQRAKYVGVSLVGKTLAIMGFGKVGSEVARRAKGLGMHVIAHDPYAPADKARAIGAELVSFEEAIAKADFISLHMPLTPATSKVFNDESFGKMKTGVRIVNVARGGVIDEDALVRALDSGKVAQAALDVLTVEPPAKDSKLVLHENVTVTPHLGASTVEAQEGVAIEIAEAVGGALRGELAATAVNAPMVPAEVMSELAPYVSLAEKLGRLAVQLVAGESGIKGVKVVYTSARDPDDLDTRLLRAMVTKGIVEPVSSTFVNLVNADYTAKQRGLRIAEERVSHDNAAAEAPLESIQVRLSHVQSRFAGAISDGGDIVVVGRVKYGVPHLTVVGPYEVDVSLEGNLILCRQVDQPGMIGKVGNILGEKNVNVSFMSVGRTSRGKQAIMAIGVDEEPDKKTLEKIGAIPAVEEFVFLEL</sequence>
<gene>
    <name evidence="12" type="ORF">TRITD_1Av1G141680</name>
</gene>
<evidence type="ECO:0000256" key="6">
    <source>
        <dbReference type="ARBA" id="ARBA00022946"/>
    </source>
</evidence>
<evidence type="ECO:0000256" key="3">
    <source>
        <dbReference type="ARBA" id="ARBA00005854"/>
    </source>
</evidence>
<keyword evidence="8 10" id="KW-0520">NAD</keyword>
<evidence type="ECO:0000256" key="4">
    <source>
        <dbReference type="ARBA" id="ARBA00022528"/>
    </source>
</evidence>
<comment type="subcellular location">
    <subcellularLocation>
        <location evidence="1">Plastid</location>
        <location evidence="1">Chloroplast</location>
    </subcellularLocation>
</comment>
<dbReference type="FunFam" id="3.40.50.720:FF:000021">
    <property type="entry name" value="D-3-phosphoglycerate dehydrogenase"/>
    <property type="match status" value="1"/>
</dbReference>
<dbReference type="PROSITE" id="PS51671">
    <property type="entry name" value="ACT"/>
    <property type="match status" value="1"/>
</dbReference>
<dbReference type="CDD" id="cd04902">
    <property type="entry name" value="ACT_3PGDH-xct"/>
    <property type="match status" value="1"/>
</dbReference>
<dbReference type="FunFam" id="3.30.70.260:FF:000008">
    <property type="entry name" value="D-3-phosphoglycerate dehydrogenase, chloroplastic"/>
    <property type="match status" value="1"/>
</dbReference>
<dbReference type="FunFam" id="3.30.1330.90:FF:000003">
    <property type="entry name" value="D-3-phosphoglycerate dehydrogenase"/>
    <property type="match status" value="1"/>
</dbReference>
<dbReference type="Gene3D" id="3.30.1330.90">
    <property type="entry name" value="D-3-phosphoglycerate dehydrogenase, domain 3"/>
    <property type="match status" value="1"/>
</dbReference>
<protein>
    <recommendedName>
        <fullName evidence="10">D-3-phosphoglycerate dehydrogenase</fullName>
        <ecNumber evidence="10">1.1.1.95</ecNumber>
    </recommendedName>
</protein>
<dbReference type="Pfam" id="PF00389">
    <property type="entry name" value="2-Hacid_dh"/>
    <property type="match status" value="1"/>
</dbReference>
<organism evidence="12 13">
    <name type="scientific">Triticum turgidum subsp. durum</name>
    <name type="common">Durum wheat</name>
    <name type="synonym">Triticum durum</name>
    <dbReference type="NCBI Taxonomy" id="4567"/>
    <lineage>
        <taxon>Eukaryota</taxon>
        <taxon>Viridiplantae</taxon>
        <taxon>Streptophyta</taxon>
        <taxon>Embryophyta</taxon>
        <taxon>Tracheophyta</taxon>
        <taxon>Spermatophyta</taxon>
        <taxon>Magnoliopsida</taxon>
        <taxon>Liliopsida</taxon>
        <taxon>Poales</taxon>
        <taxon>Poaceae</taxon>
        <taxon>BOP clade</taxon>
        <taxon>Pooideae</taxon>
        <taxon>Triticodae</taxon>
        <taxon>Triticeae</taxon>
        <taxon>Triticinae</taxon>
        <taxon>Triticum</taxon>
    </lineage>
</organism>
<evidence type="ECO:0000256" key="10">
    <source>
        <dbReference type="RuleBase" id="RU363003"/>
    </source>
</evidence>
<evidence type="ECO:0000256" key="7">
    <source>
        <dbReference type="ARBA" id="ARBA00023002"/>
    </source>
</evidence>
<keyword evidence="13" id="KW-1185">Reference proteome</keyword>
<feature type="domain" description="ACT" evidence="11">
    <location>
        <begin position="511"/>
        <end position="583"/>
    </location>
</feature>
<comment type="similarity">
    <text evidence="3 10">Belongs to the D-isomer specific 2-hydroxyacid dehydrogenase family.</text>
</comment>
<dbReference type="InterPro" id="IPR029753">
    <property type="entry name" value="D-isomer_DH_CS"/>
</dbReference>
<dbReference type="PANTHER" id="PTHR42938">
    <property type="entry name" value="FORMATE DEHYDROGENASE 1"/>
    <property type="match status" value="1"/>
</dbReference>
<dbReference type="Gene3D" id="3.30.70.260">
    <property type="match status" value="1"/>
</dbReference>
<dbReference type="InterPro" id="IPR029752">
    <property type="entry name" value="D-isomer_DH_CS1"/>
</dbReference>
<dbReference type="InterPro" id="IPR015878">
    <property type="entry name" value="Ado_hCys_hydrolase_NAD-bd"/>
</dbReference>
<accession>A0A9R0QAC3</accession>
<dbReference type="SUPFAM" id="SSF55021">
    <property type="entry name" value="ACT-like"/>
    <property type="match status" value="1"/>
</dbReference>
<evidence type="ECO:0000259" key="11">
    <source>
        <dbReference type="PROSITE" id="PS51671"/>
    </source>
</evidence>
<dbReference type="SUPFAM" id="SSF51735">
    <property type="entry name" value="NAD(P)-binding Rossmann-fold domains"/>
    <property type="match status" value="1"/>
</dbReference>
<keyword evidence="4" id="KW-0150">Chloroplast</keyword>
<dbReference type="Gene3D" id="3.40.50.720">
    <property type="entry name" value="NAD(P)-binding Rossmann-like Domain"/>
    <property type="match status" value="2"/>
</dbReference>
<dbReference type="InterPro" id="IPR006236">
    <property type="entry name" value="PGDH"/>
</dbReference>
<keyword evidence="7 10" id="KW-0560">Oxidoreductase</keyword>
<evidence type="ECO:0000256" key="2">
    <source>
        <dbReference type="ARBA" id="ARBA00005216"/>
    </source>
</evidence>
<dbReference type="InterPro" id="IPR045865">
    <property type="entry name" value="ACT-like_dom_sf"/>
</dbReference>
<dbReference type="GO" id="GO:0006564">
    <property type="term" value="P:L-serine biosynthetic process"/>
    <property type="evidence" value="ECO:0007669"/>
    <property type="project" value="UniProtKB-KW"/>
</dbReference>
<dbReference type="AlphaFoldDB" id="A0A9R0QAC3"/>
<dbReference type="InterPro" id="IPR045626">
    <property type="entry name" value="PGDH_ASB_dom"/>
</dbReference>
<dbReference type="InterPro" id="IPR006139">
    <property type="entry name" value="D-isomer_2_OHA_DH_cat_dom"/>
</dbReference>
<evidence type="ECO:0000256" key="1">
    <source>
        <dbReference type="ARBA" id="ARBA00004229"/>
    </source>
</evidence>
<evidence type="ECO:0000256" key="9">
    <source>
        <dbReference type="ARBA" id="ARBA00048731"/>
    </source>
</evidence>
<dbReference type="FunFam" id="3.40.50.720:FF:000616">
    <property type="entry name" value="D-3-phosphoglycerate dehydrogenase 2 chloroplastic"/>
    <property type="match status" value="1"/>
</dbReference>
<keyword evidence="6" id="KW-0809">Transit peptide</keyword>
<evidence type="ECO:0000313" key="12">
    <source>
        <dbReference type="EMBL" id="VAH06391.1"/>
    </source>
</evidence>
<dbReference type="SUPFAM" id="SSF52283">
    <property type="entry name" value="Formate/glycerate dehydrogenase catalytic domain-like"/>
    <property type="match status" value="1"/>
</dbReference>
<keyword evidence="10" id="KW-0718">Serine biosynthesis</keyword>
<dbReference type="InterPro" id="IPR036291">
    <property type="entry name" value="NAD(P)-bd_dom_sf"/>
</dbReference>
<dbReference type="NCBIfam" id="TIGR01327">
    <property type="entry name" value="PGDH"/>
    <property type="match status" value="1"/>
</dbReference>
<dbReference type="GO" id="GO:0051287">
    <property type="term" value="F:NAD binding"/>
    <property type="evidence" value="ECO:0007669"/>
    <property type="project" value="UniProtKB-UniRule"/>
</dbReference>
<dbReference type="InterPro" id="IPR002912">
    <property type="entry name" value="ACT_dom"/>
</dbReference>
<dbReference type="Pfam" id="PF02826">
    <property type="entry name" value="2-Hacid_dh_C"/>
    <property type="match status" value="1"/>
</dbReference>
<dbReference type="InterPro" id="IPR029009">
    <property type="entry name" value="ASB_dom_sf"/>
</dbReference>
<dbReference type="Pfam" id="PF01842">
    <property type="entry name" value="ACT"/>
    <property type="match status" value="1"/>
</dbReference>
<dbReference type="PROSITE" id="PS00670">
    <property type="entry name" value="D_2_HYDROXYACID_DH_2"/>
    <property type="match status" value="1"/>
</dbReference>
<proteinExistence type="inferred from homology"/>
<dbReference type="Pfam" id="PF19304">
    <property type="entry name" value="PGDH_inter"/>
    <property type="match status" value="1"/>
</dbReference>
<dbReference type="SUPFAM" id="SSF143548">
    <property type="entry name" value="Serine metabolism enzymes domain"/>
    <property type="match status" value="1"/>
</dbReference>
<dbReference type="Proteomes" id="UP000324705">
    <property type="component" value="Chromosome 1A"/>
</dbReference>
<name>A0A9R0QAC3_TRITD</name>
<evidence type="ECO:0000256" key="5">
    <source>
        <dbReference type="ARBA" id="ARBA00022640"/>
    </source>
</evidence>
<dbReference type="GO" id="GO:0004617">
    <property type="term" value="F:phosphoglycerate dehydrogenase activity"/>
    <property type="evidence" value="ECO:0007669"/>
    <property type="project" value="UniProtKB-EC"/>
</dbReference>
<dbReference type="PROSITE" id="PS00065">
    <property type="entry name" value="D_2_HYDROXYACID_DH_1"/>
    <property type="match status" value="1"/>
</dbReference>
<dbReference type="CDD" id="cd12173">
    <property type="entry name" value="PGDH_4"/>
    <property type="match status" value="1"/>
</dbReference>
<reference evidence="12 13" key="1">
    <citation type="submission" date="2017-09" db="EMBL/GenBank/DDBJ databases">
        <authorList>
            <consortium name="International Durum Wheat Genome Sequencing Consortium (IDWGSC)"/>
            <person name="Milanesi L."/>
        </authorList>
    </citation>
    <scope>NUCLEOTIDE SEQUENCE [LARGE SCALE GENOMIC DNA]</scope>
    <source>
        <strain evidence="13">cv. Svevo</strain>
    </source>
</reference>
<dbReference type="EC" id="1.1.1.95" evidence="10"/>
<evidence type="ECO:0000313" key="13">
    <source>
        <dbReference type="Proteomes" id="UP000324705"/>
    </source>
</evidence>
<dbReference type="GO" id="GO:0009570">
    <property type="term" value="C:chloroplast stroma"/>
    <property type="evidence" value="ECO:0007669"/>
    <property type="project" value="TreeGrafter"/>
</dbReference>
<dbReference type="EMBL" id="LT934111">
    <property type="protein sequence ID" value="VAH06391.1"/>
    <property type="molecule type" value="Genomic_DNA"/>
</dbReference>
<comment type="catalytic activity">
    <reaction evidence="9 10">
        <text>(2R)-3-phosphoglycerate + NAD(+) = 3-phosphooxypyruvate + NADH + H(+)</text>
        <dbReference type="Rhea" id="RHEA:12641"/>
        <dbReference type="ChEBI" id="CHEBI:15378"/>
        <dbReference type="ChEBI" id="CHEBI:18110"/>
        <dbReference type="ChEBI" id="CHEBI:57540"/>
        <dbReference type="ChEBI" id="CHEBI:57945"/>
        <dbReference type="ChEBI" id="CHEBI:58272"/>
        <dbReference type="EC" id="1.1.1.95"/>
    </reaction>
</comment>
<dbReference type="PANTHER" id="PTHR42938:SF20">
    <property type="entry name" value="D-3-PHOSPHOGLYCERATE DEHYDROGENASE"/>
    <property type="match status" value="1"/>
</dbReference>
<keyword evidence="10" id="KW-0028">Amino-acid biosynthesis</keyword>